<protein>
    <submittedName>
        <fullName evidence="1">Uncharacterized protein</fullName>
    </submittedName>
</protein>
<comment type="caution">
    <text evidence="1">The sequence shown here is derived from an EMBL/GenBank/DDBJ whole genome shotgun (WGS) entry which is preliminary data.</text>
</comment>
<reference evidence="1" key="1">
    <citation type="submission" date="2023-10" db="EMBL/GenBank/DDBJ databases">
        <authorList>
            <person name="Chen Y."/>
            <person name="Shah S."/>
            <person name="Dougan E. K."/>
            <person name="Thang M."/>
            <person name="Chan C."/>
        </authorList>
    </citation>
    <scope>NUCLEOTIDE SEQUENCE [LARGE SCALE GENOMIC DNA]</scope>
</reference>
<sequence length="198" mass="21282">MSNSIVYAIPEAISQVMAGALPGALEKALGPRLDELSKTMDKQIPVLSERVDAGMGSLPNHSSMKDADFGEQTVEYMREEFEIRFQTLEAQLALLGQKLDCATSAPPRLQSSSPGLRGGRLIDDAASAPLTLARSQSQAACSIGAPPRIEPRARPIDYSKFDNLDVDDSAHDLMKGFLADVVRESLGNDELPPFPGVD</sequence>
<organism evidence="1 2">
    <name type="scientific">Prorocentrum cordatum</name>
    <dbReference type="NCBI Taxonomy" id="2364126"/>
    <lineage>
        <taxon>Eukaryota</taxon>
        <taxon>Sar</taxon>
        <taxon>Alveolata</taxon>
        <taxon>Dinophyceae</taxon>
        <taxon>Prorocentrales</taxon>
        <taxon>Prorocentraceae</taxon>
        <taxon>Prorocentrum</taxon>
    </lineage>
</organism>
<name>A0ABN9QRQ8_9DINO</name>
<evidence type="ECO:0000313" key="2">
    <source>
        <dbReference type="Proteomes" id="UP001189429"/>
    </source>
</evidence>
<gene>
    <name evidence="1" type="ORF">PCOR1329_LOCUS14337</name>
</gene>
<keyword evidence="2" id="KW-1185">Reference proteome</keyword>
<dbReference type="EMBL" id="CAUYUJ010004280">
    <property type="protein sequence ID" value="CAK0808899.1"/>
    <property type="molecule type" value="Genomic_DNA"/>
</dbReference>
<accession>A0ABN9QRQ8</accession>
<proteinExistence type="predicted"/>
<dbReference type="Proteomes" id="UP001189429">
    <property type="component" value="Unassembled WGS sequence"/>
</dbReference>
<evidence type="ECO:0000313" key="1">
    <source>
        <dbReference type="EMBL" id="CAK0808899.1"/>
    </source>
</evidence>